<keyword evidence="2" id="KW-0812">Transmembrane</keyword>
<evidence type="ECO:0000313" key="3">
    <source>
        <dbReference type="EMBL" id="KAL3791539.1"/>
    </source>
</evidence>
<dbReference type="EMBL" id="JALLPJ020000461">
    <property type="protein sequence ID" value="KAL3791539.1"/>
    <property type="molecule type" value="Genomic_DNA"/>
</dbReference>
<organism evidence="3 4">
    <name type="scientific">Cyclotella atomus</name>
    <dbReference type="NCBI Taxonomy" id="382360"/>
    <lineage>
        <taxon>Eukaryota</taxon>
        <taxon>Sar</taxon>
        <taxon>Stramenopiles</taxon>
        <taxon>Ochrophyta</taxon>
        <taxon>Bacillariophyta</taxon>
        <taxon>Coscinodiscophyceae</taxon>
        <taxon>Thalassiosirophycidae</taxon>
        <taxon>Stephanodiscales</taxon>
        <taxon>Stephanodiscaceae</taxon>
        <taxon>Cyclotella</taxon>
    </lineage>
</organism>
<protein>
    <submittedName>
        <fullName evidence="3">Uncharacterized protein</fullName>
    </submittedName>
</protein>
<feature type="transmembrane region" description="Helical" evidence="2">
    <location>
        <begin position="52"/>
        <end position="70"/>
    </location>
</feature>
<dbReference type="AlphaFoldDB" id="A0ABD3PV80"/>
<evidence type="ECO:0000256" key="2">
    <source>
        <dbReference type="SAM" id="Phobius"/>
    </source>
</evidence>
<evidence type="ECO:0000313" key="4">
    <source>
        <dbReference type="Proteomes" id="UP001530400"/>
    </source>
</evidence>
<reference evidence="3 4" key="1">
    <citation type="submission" date="2024-10" db="EMBL/GenBank/DDBJ databases">
        <title>Updated reference genomes for cyclostephanoid diatoms.</title>
        <authorList>
            <person name="Roberts W.R."/>
            <person name="Alverson A.J."/>
        </authorList>
    </citation>
    <scope>NUCLEOTIDE SEQUENCE [LARGE SCALE GENOMIC DNA]</scope>
    <source>
        <strain evidence="3 4">AJA010-31</strain>
    </source>
</reference>
<dbReference type="Proteomes" id="UP001530400">
    <property type="component" value="Unassembled WGS sequence"/>
</dbReference>
<gene>
    <name evidence="3" type="ORF">ACHAWO_009746</name>
</gene>
<evidence type="ECO:0000256" key="1">
    <source>
        <dbReference type="SAM" id="MobiDB-lite"/>
    </source>
</evidence>
<keyword evidence="2" id="KW-1133">Transmembrane helix</keyword>
<comment type="caution">
    <text evidence="3">The sequence shown here is derived from an EMBL/GenBank/DDBJ whole genome shotgun (WGS) entry which is preliminary data.</text>
</comment>
<proteinExistence type="predicted"/>
<feature type="region of interest" description="Disordered" evidence="1">
    <location>
        <begin position="1"/>
        <end position="43"/>
    </location>
</feature>
<keyword evidence="4" id="KW-1185">Reference proteome</keyword>
<name>A0ABD3PV80_9STRA</name>
<keyword evidence="2" id="KW-0472">Membrane</keyword>
<sequence>MTMDSLPPNDPNGNNNNNNHRAKIEALDPTPRPSGTNENGDMEMFGDLQDNGFVVVMFLMSVAGWMYFISEGRVGSALKKKPSRFHISVF</sequence>
<accession>A0ABD3PV80</accession>